<feature type="chain" id="PRO_5040885751" evidence="3">
    <location>
        <begin position="38"/>
        <end position="1055"/>
    </location>
</feature>
<feature type="compositionally biased region" description="Polar residues" evidence="1">
    <location>
        <begin position="740"/>
        <end position="770"/>
    </location>
</feature>
<dbReference type="Proteomes" id="UP001150925">
    <property type="component" value="Unassembled WGS sequence"/>
</dbReference>
<keyword evidence="2" id="KW-1133">Transmembrane helix</keyword>
<keyword evidence="3" id="KW-0732">Signal</keyword>
<dbReference type="SMART" id="SM00449">
    <property type="entry name" value="SPRY"/>
    <property type="match status" value="1"/>
</dbReference>
<feature type="compositionally biased region" description="Polar residues" evidence="1">
    <location>
        <begin position="711"/>
        <end position="722"/>
    </location>
</feature>
<evidence type="ECO:0000256" key="2">
    <source>
        <dbReference type="SAM" id="Phobius"/>
    </source>
</evidence>
<dbReference type="InterPro" id="IPR050618">
    <property type="entry name" value="Ubq-SigPath_Reg"/>
</dbReference>
<comment type="caution">
    <text evidence="5">The sequence shown here is derived from an EMBL/GenBank/DDBJ whole genome shotgun (WGS) entry which is preliminary data.</text>
</comment>
<feature type="compositionally biased region" description="Polar residues" evidence="1">
    <location>
        <begin position="109"/>
        <end position="130"/>
    </location>
</feature>
<feature type="compositionally biased region" description="Polar residues" evidence="1">
    <location>
        <begin position="1036"/>
        <end position="1055"/>
    </location>
</feature>
<feature type="compositionally biased region" description="Basic and acidic residues" evidence="1">
    <location>
        <begin position="933"/>
        <end position="946"/>
    </location>
</feature>
<organism evidence="5 6">
    <name type="scientific">Dispira parvispora</name>
    <dbReference type="NCBI Taxonomy" id="1520584"/>
    <lineage>
        <taxon>Eukaryota</taxon>
        <taxon>Fungi</taxon>
        <taxon>Fungi incertae sedis</taxon>
        <taxon>Zoopagomycota</taxon>
        <taxon>Kickxellomycotina</taxon>
        <taxon>Dimargaritomycetes</taxon>
        <taxon>Dimargaritales</taxon>
        <taxon>Dimargaritaceae</taxon>
        <taxon>Dispira</taxon>
    </lineage>
</organism>
<feature type="compositionally biased region" description="Low complexity" evidence="1">
    <location>
        <begin position="521"/>
        <end position="530"/>
    </location>
</feature>
<feature type="region of interest" description="Disordered" evidence="1">
    <location>
        <begin position="628"/>
        <end position="728"/>
    </location>
</feature>
<feature type="signal peptide" evidence="3">
    <location>
        <begin position="1"/>
        <end position="37"/>
    </location>
</feature>
<dbReference type="PROSITE" id="PS50188">
    <property type="entry name" value="B302_SPRY"/>
    <property type="match status" value="1"/>
</dbReference>
<reference evidence="5" key="1">
    <citation type="submission" date="2022-07" db="EMBL/GenBank/DDBJ databases">
        <title>Phylogenomic reconstructions and comparative analyses of Kickxellomycotina fungi.</title>
        <authorList>
            <person name="Reynolds N.K."/>
            <person name="Stajich J.E."/>
            <person name="Barry K."/>
            <person name="Grigoriev I.V."/>
            <person name="Crous P."/>
            <person name="Smith M.E."/>
        </authorList>
    </citation>
    <scope>NUCLEOTIDE SEQUENCE</scope>
    <source>
        <strain evidence="5">RSA 1196</strain>
    </source>
</reference>
<feature type="compositionally biased region" description="Basic and acidic residues" evidence="1">
    <location>
        <begin position="488"/>
        <end position="507"/>
    </location>
</feature>
<evidence type="ECO:0000313" key="5">
    <source>
        <dbReference type="EMBL" id="KAJ1969512.1"/>
    </source>
</evidence>
<dbReference type="InterPro" id="IPR013320">
    <property type="entry name" value="ConA-like_dom_sf"/>
</dbReference>
<feature type="transmembrane region" description="Helical" evidence="2">
    <location>
        <begin position="47"/>
        <end position="68"/>
    </location>
</feature>
<feature type="compositionally biased region" description="Polar residues" evidence="1">
    <location>
        <begin position="632"/>
        <end position="644"/>
    </location>
</feature>
<protein>
    <submittedName>
        <fullName evidence="5">Protein ssh4</fullName>
    </submittedName>
</protein>
<feature type="domain" description="B30.2/SPRY" evidence="4">
    <location>
        <begin position="157"/>
        <end position="367"/>
    </location>
</feature>
<name>A0A9W8E931_9FUNG</name>
<feature type="compositionally biased region" description="Low complexity" evidence="1">
    <location>
        <begin position="964"/>
        <end position="980"/>
    </location>
</feature>
<feature type="region of interest" description="Disordered" evidence="1">
    <location>
        <begin position="933"/>
        <end position="1055"/>
    </location>
</feature>
<dbReference type="InterPro" id="IPR001870">
    <property type="entry name" value="B30.2/SPRY"/>
</dbReference>
<feature type="compositionally biased region" description="Polar residues" evidence="1">
    <location>
        <begin position="785"/>
        <end position="794"/>
    </location>
</feature>
<dbReference type="SUPFAM" id="SSF49899">
    <property type="entry name" value="Concanavalin A-like lectins/glucanases"/>
    <property type="match status" value="1"/>
</dbReference>
<dbReference type="InterPro" id="IPR003877">
    <property type="entry name" value="SPRY_dom"/>
</dbReference>
<evidence type="ECO:0000259" key="4">
    <source>
        <dbReference type="PROSITE" id="PS50188"/>
    </source>
</evidence>
<evidence type="ECO:0000256" key="1">
    <source>
        <dbReference type="SAM" id="MobiDB-lite"/>
    </source>
</evidence>
<keyword evidence="2" id="KW-0472">Membrane</keyword>
<evidence type="ECO:0000313" key="6">
    <source>
        <dbReference type="Proteomes" id="UP001150925"/>
    </source>
</evidence>
<feature type="region of interest" description="Disordered" evidence="1">
    <location>
        <begin position="740"/>
        <end position="772"/>
    </location>
</feature>
<accession>A0A9W8E931</accession>
<dbReference type="Pfam" id="PF00622">
    <property type="entry name" value="SPRY"/>
    <property type="match status" value="1"/>
</dbReference>
<feature type="region of interest" description="Disordered" evidence="1">
    <location>
        <begin position="433"/>
        <end position="565"/>
    </location>
</feature>
<gene>
    <name evidence="5" type="primary">ssh4_1</name>
    <name evidence="5" type="ORF">IWQ62_000577</name>
</gene>
<feature type="compositionally biased region" description="Polar residues" evidence="1">
    <location>
        <begin position="653"/>
        <end position="686"/>
    </location>
</feature>
<proteinExistence type="predicted"/>
<keyword evidence="6" id="KW-1185">Reference proteome</keyword>
<dbReference type="InterPro" id="IPR043136">
    <property type="entry name" value="B30.2/SPRY_sf"/>
</dbReference>
<dbReference type="PANTHER" id="PTHR12864">
    <property type="entry name" value="RAN BINDING PROTEIN 9-RELATED"/>
    <property type="match status" value="1"/>
</dbReference>
<dbReference type="Gene3D" id="2.60.120.920">
    <property type="match status" value="1"/>
</dbReference>
<feature type="compositionally biased region" description="Basic residues" evidence="1">
    <location>
        <begin position="690"/>
        <end position="702"/>
    </location>
</feature>
<feature type="region of interest" description="Disordered" evidence="1">
    <location>
        <begin position="785"/>
        <end position="822"/>
    </location>
</feature>
<feature type="region of interest" description="Disordered" evidence="1">
    <location>
        <begin position="109"/>
        <end position="158"/>
    </location>
</feature>
<feature type="compositionally biased region" description="Polar residues" evidence="1">
    <location>
        <begin position="999"/>
        <end position="1008"/>
    </location>
</feature>
<keyword evidence="2" id="KW-0812">Transmembrane</keyword>
<dbReference type="AlphaFoldDB" id="A0A9W8E931"/>
<sequence length="1055" mass="115679">MLYLESPTLGQGAFTFMRWWRWLCVLSLVSRLPGTYGETNSDTATKIGTFSILGVFIVIALGTILLWFRRNSARKRRLVIRREDGVVFIDPGNEGDYDDDPQQNVGVNRPLFSSSNHRSSSPMTWSNPNDLDNDSMANVRAPGSDQPRTLPHGVSEEDAERYFNANPGSRESYDLAMIFERTHPYEAQSLALSSEERAWVVAQGASAWCFHPHAQSDVQLHEATVVEFSNREACVQTNLPVPKAKLVYYYEVKIIKKDPGTTVAVGWATRPYPWWRMTGYSRYSIGYHSTQGMIYRNHPFSPLASIEEFNEGDVIGCGFRHRSGKVFFTRNGELMGILNARMFYTVYPTISSNGPAVVQANFGLSEFLLPHANVRHWGFADPEDTRPPPPAYGQNQDTFVVEVGADQSNTDLAEGSSPALSHLRHLMEVSDNITPRGSMDINGLHAKIGYPDTPAGEGSSRGLSRGIGQNPTEGDLADQVNSGVISKTDNESGGKRPDSGADFHANGEGHSSARGLRRSLSESSLYPSQSVNEENQNERRVSPPRPLSSQAIRDMVIPSNPYRVEPYRPQPLPGEMFTRSNLRGTNASPADNASLDSMPMSEVHITWNHHAFARQVDEKIAQQPRNRAYSHMSGTSSFLETPQMSPRHLPPSVFSQHSQSESEGRSTTGLLSDNYRASQRRASLESTLLHRQRRPFREHGRRVSIGVGESTAHSQETSNPSLFSRRPLSAISRRVQRLVQRTSQVISSPSRGTSPAQQQRNSVESSTNSHGDAGELELHRISIAQTRAGGSQETSPARSRRRQSSPPLPPLPAEGLMRDVSPYPLTSLPHALLHTQSASHTPFTGLPAIPSVAENSRTSMEYAVSLSPAGTHSTSSLTGSSGATQSFHAHPHEVALAGTTMPELEAPTRSPYQTAQNNVGDDQVAPLDLAHPRRDSMSYQGNHEEPSNDQGGDRQGNPSHHHLSTSSHPSASLHPSISALGLTMLSEPPPAYSPPSIVHSDQQDTQNVAEAPPESSFGGIIPPRVSRFDPGRRSSRSFAPSPLSNITNFPPNSQA</sequence>
<dbReference type="EMBL" id="JANBPY010000050">
    <property type="protein sequence ID" value="KAJ1969512.1"/>
    <property type="molecule type" value="Genomic_DNA"/>
</dbReference>
<evidence type="ECO:0000256" key="3">
    <source>
        <dbReference type="SAM" id="SignalP"/>
    </source>
</evidence>
<dbReference type="OrthoDB" id="258495at2759"/>